<evidence type="ECO:0000256" key="1">
    <source>
        <dbReference type="ARBA" id="ARBA00001164"/>
    </source>
</evidence>
<dbReference type="Pfam" id="PF00697">
    <property type="entry name" value="PRAI"/>
    <property type="match status" value="1"/>
</dbReference>
<accession>A0A6L9MFR1</accession>
<evidence type="ECO:0000256" key="2">
    <source>
        <dbReference type="ARBA" id="ARBA00004664"/>
    </source>
</evidence>
<evidence type="ECO:0000256" key="7">
    <source>
        <dbReference type="ARBA" id="ARBA00023141"/>
    </source>
</evidence>
<keyword evidence="12" id="KW-1185">Reference proteome</keyword>
<protein>
    <recommendedName>
        <fullName evidence="4 9">N-(5'-phosphoribosyl)anthranilate isomerase</fullName>
        <shortName evidence="9">PRAI</shortName>
        <ecNumber evidence="3 9">5.3.1.24</ecNumber>
    </recommendedName>
</protein>
<dbReference type="EMBL" id="JAAAMJ010000003">
    <property type="protein sequence ID" value="NDV86448.1"/>
    <property type="molecule type" value="Genomic_DNA"/>
</dbReference>
<dbReference type="Gene3D" id="3.20.20.70">
    <property type="entry name" value="Aldolase class I"/>
    <property type="match status" value="1"/>
</dbReference>
<comment type="caution">
    <text evidence="11">The sequence shown here is derived from an EMBL/GenBank/DDBJ whole genome shotgun (WGS) entry which is preliminary data.</text>
</comment>
<keyword evidence="8 9" id="KW-0413">Isomerase</keyword>
<sequence length="223" mass="23620">MDIKICGLSTPETVNAALSRGASHVGFVSFEKSPRHLHLAAMADLVRLVDGRAGTVIVTVDPDDALVDRFAEEVRPDWLQLHGAETPDRVRDIKARTGLKVMKALPVATAEDLGAIAAFDGIADRMLLDSRRPKGSVLPGGNGVAFDWTLLAALDPSLRYMLSGGIDAGNVADAVRIARPAGIDVSSGVESAPGVKDPARIHSFFDALDRLAQDVPPRKARAS</sequence>
<evidence type="ECO:0000259" key="10">
    <source>
        <dbReference type="Pfam" id="PF00697"/>
    </source>
</evidence>
<dbReference type="GO" id="GO:0000162">
    <property type="term" value="P:L-tryptophan biosynthetic process"/>
    <property type="evidence" value="ECO:0007669"/>
    <property type="project" value="UniProtKB-UniRule"/>
</dbReference>
<dbReference type="HAMAP" id="MF_00135">
    <property type="entry name" value="PRAI"/>
    <property type="match status" value="1"/>
</dbReference>
<dbReference type="InterPro" id="IPR013785">
    <property type="entry name" value="Aldolase_TIM"/>
</dbReference>
<keyword evidence="5 9" id="KW-0028">Amino-acid biosynthesis</keyword>
<evidence type="ECO:0000256" key="5">
    <source>
        <dbReference type="ARBA" id="ARBA00022605"/>
    </source>
</evidence>
<comment type="pathway">
    <text evidence="2 9">Amino-acid biosynthesis; L-tryptophan biosynthesis; L-tryptophan from chorismate: step 3/5.</text>
</comment>
<keyword evidence="6 9" id="KW-0822">Tryptophan biosynthesis</keyword>
<dbReference type="InterPro" id="IPR001240">
    <property type="entry name" value="PRAI_dom"/>
</dbReference>
<comment type="catalytic activity">
    <reaction evidence="1 9">
        <text>N-(5-phospho-beta-D-ribosyl)anthranilate = 1-(2-carboxyphenylamino)-1-deoxy-D-ribulose 5-phosphate</text>
        <dbReference type="Rhea" id="RHEA:21540"/>
        <dbReference type="ChEBI" id="CHEBI:18277"/>
        <dbReference type="ChEBI" id="CHEBI:58613"/>
        <dbReference type="EC" id="5.3.1.24"/>
    </reaction>
</comment>
<evidence type="ECO:0000256" key="9">
    <source>
        <dbReference type="HAMAP-Rule" id="MF_00135"/>
    </source>
</evidence>
<evidence type="ECO:0000256" key="6">
    <source>
        <dbReference type="ARBA" id="ARBA00022822"/>
    </source>
</evidence>
<reference evidence="11 12" key="1">
    <citation type="submission" date="2020-01" db="EMBL/GenBank/DDBJ databases">
        <title>Genomes of bacteria type strains.</title>
        <authorList>
            <person name="Chen J."/>
            <person name="Zhu S."/>
            <person name="Chen J."/>
        </authorList>
    </citation>
    <scope>NUCLEOTIDE SEQUENCE [LARGE SCALE GENOMIC DNA]</scope>
    <source>
        <strain evidence="11 12">KCTC 52919</strain>
    </source>
</reference>
<dbReference type="NCBIfam" id="NF002295">
    <property type="entry name" value="PRK01222.1-1"/>
    <property type="match status" value="1"/>
</dbReference>
<evidence type="ECO:0000313" key="12">
    <source>
        <dbReference type="Proteomes" id="UP000476332"/>
    </source>
</evidence>
<dbReference type="Proteomes" id="UP000476332">
    <property type="component" value="Unassembled WGS sequence"/>
</dbReference>
<proteinExistence type="inferred from homology"/>
<evidence type="ECO:0000313" key="11">
    <source>
        <dbReference type="EMBL" id="NDV86448.1"/>
    </source>
</evidence>
<dbReference type="PANTHER" id="PTHR42894:SF1">
    <property type="entry name" value="N-(5'-PHOSPHORIBOSYL)ANTHRANILATE ISOMERASE"/>
    <property type="match status" value="1"/>
</dbReference>
<dbReference type="AlphaFoldDB" id="A0A6L9MFR1"/>
<evidence type="ECO:0000256" key="8">
    <source>
        <dbReference type="ARBA" id="ARBA00023235"/>
    </source>
</evidence>
<dbReference type="RefSeq" id="WP_163043187.1">
    <property type="nucleotide sequence ID" value="NZ_JAAAMJ010000003.1"/>
</dbReference>
<dbReference type="PANTHER" id="PTHR42894">
    <property type="entry name" value="N-(5'-PHOSPHORIBOSYL)ANTHRANILATE ISOMERASE"/>
    <property type="match status" value="1"/>
</dbReference>
<dbReference type="SUPFAM" id="SSF51366">
    <property type="entry name" value="Ribulose-phoshate binding barrel"/>
    <property type="match status" value="1"/>
</dbReference>
<dbReference type="InterPro" id="IPR044643">
    <property type="entry name" value="TrpF_fam"/>
</dbReference>
<evidence type="ECO:0000256" key="3">
    <source>
        <dbReference type="ARBA" id="ARBA00012572"/>
    </source>
</evidence>
<dbReference type="GO" id="GO:0004640">
    <property type="term" value="F:phosphoribosylanthranilate isomerase activity"/>
    <property type="evidence" value="ECO:0007669"/>
    <property type="project" value="UniProtKB-UniRule"/>
</dbReference>
<dbReference type="CDD" id="cd00405">
    <property type="entry name" value="PRAI"/>
    <property type="match status" value="1"/>
</dbReference>
<dbReference type="EC" id="5.3.1.24" evidence="3 9"/>
<organism evidence="11 12">
    <name type="scientific">Aurantimonas aggregata</name>
    <dbReference type="NCBI Taxonomy" id="2047720"/>
    <lineage>
        <taxon>Bacteria</taxon>
        <taxon>Pseudomonadati</taxon>
        <taxon>Pseudomonadota</taxon>
        <taxon>Alphaproteobacteria</taxon>
        <taxon>Hyphomicrobiales</taxon>
        <taxon>Aurantimonadaceae</taxon>
        <taxon>Aurantimonas</taxon>
    </lineage>
</organism>
<name>A0A6L9MFR1_9HYPH</name>
<dbReference type="InterPro" id="IPR011060">
    <property type="entry name" value="RibuloseP-bd_barrel"/>
</dbReference>
<feature type="domain" description="N-(5'phosphoribosyl) anthranilate isomerase (PRAI)" evidence="10">
    <location>
        <begin position="3"/>
        <end position="206"/>
    </location>
</feature>
<dbReference type="UniPathway" id="UPA00035">
    <property type="reaction ID" value="UER00042"/>
</dbReference>
<gene>
    <name evidence="9" type="primary">trpF</name>
    <name evidence="11" type="ORF">GTW51_07015</name>
</gene>
<keyword evidence="7 9" id="KW-0057">Aromatic amino acid biosynthesis</keyword>
<comment type="similarity">
    <text evidence="9">Belongs to the TrpF family.</text>
</comment>
<evidence type="ECO:0000256" key="4">
    <source>
        <dbReference type="ARBA" id="ARBA00022272"/>
    </source>
</evidence>